<sequence length="452" mass="49590">MKKLNIILLFLLLFISCSNEDAGNLVTDDVTLECSPEKVETSGAGGVYTLDVTCSDSEWTALASDDCSSWIAVKVAGSLSSKGTATVTVSANTSKDSRNGSVIIKSGAKRVVIPVTQGAPMSVSQREIYSNSRGENFTLSVVTTGDWSVTFNDSWIKVEKKDSKTVSVTTEPNESKTSRKGTLDIVSGAEKITVSVAQESAEDREINTPEGYRLVWHDEFNEGATLGTGWTHEVQKPGWVNNELQEYVNGSVSGKRVTELVDGKLNINCFKASDGKIYSGRVYANVNTGWLYGYFEARIMLPKGKGTWPAFWMMPVGNNYSTNPWPGCGEIDIMEEVGVDANIVSSSIHCAAYNHTINTQKTASRNIGTAESEFHVYACEWTPDYLKFFVDGTELMTFKNEGSGKNVWPFTYAFYPILNLAWGGDWGGYKGVDESALPITMKVDYVRVFQKK</sequence>
<evidence type="ECO:0000313" key="7">
    <source>
        <dbReference type="Proteomes" id="UP000283341"/>
    </source>
</evidence>
<reference evidence="4 6" key="1">
    <citation type="journal article" date="2015" name="Science">
        <title>Genetic determinants of in vivo fitness and diet responsiveness in multiple human gut Bacteroides.</title>
        <authorList>
            <person name="Wu M."/>
            <person name="McNulty N.P."/>
            <person name="Rodionov D.A."/>
            <person name="Khoroshkin M.S."/>
            <person name="Griffin N.W."/>
            <person name="Cheng J."/>
            <person name="Latreille P."/>
            <person name="Kerstetter R.A."/>
            <person name="Terrapon N."/>
            <person name="Henrissat B."/>
            <person name="Osterman A.L."/>
            <person name="Gordon J.I."/>
        </authorList>
    </citation>
    <scope>NUCLEOTIDE SEQUENCE [LARGE SCALE GENOMIC DNA]</scope>
    <source>
        <strain evidence="4 6">WH2</strain>
    </source>
</reference>
<accession>A0A0N7IFZ4</accession>
<evidence type="ECO:0000256" key="1">
    <source>
        <dbReference type="ARBA" id="ARBA00006865"/>
    </source>
</evidence>
<dbReference type="PROSITE" id="PS51762">
    <property type="entry name" value="GH16_2"/>
    <property type="match status" value="1"/>
</dbReference>
<evidence type="ECO:0000313" key="4">
    <source>
        <dbReference type="EMBL" id="ALJ61571.1"/>
    </source>
</evidence>
<dbReference type="GO" id="GO:0005975">
    <property type="term" value="P:carbohydrate metabolic process"/>
    <property type="evidence" value="ECO:0007669"/>
    <property type="project" value="InterPro"/>
</dbReference>
<dbReference type="CDD" id="cd08023">
    <property type="entry name" value="GH16_laminarinase_like"/>
    <property type="match status" value="1"/>
</dbReference>
<dbReference type="Gene3D" id="2.60.40.10">
    <property type="entry name" value="Immunoglobulins"/>
    <property type="match status" value="2"/>
</dbReference>
<dbReference type="Pfam" id="PF13004">
    <property type="entry name" value="BACON"/>
    <property type="match status" value="2"/>
</dbReference>
<dbReference type="Pfam" id="PF00722">
    <property type="entry name" value="Glyco_hydro_16"/>
    <property type="match status" value="1"/>
</dbReference>
<protein>
    <submittedName>
        <fullName evidence="4">Beta-glucanase</fullName>
        <ecNumber evidence="4">3.2.1.73</ecNumber>
    </submittedName>
</protein>
<dbReference type="PROSITE" id="PS51257">
    <property type="entry name" value="PROKAR_LIPOPROTEIN"/>
    <property type="match status" value="1"/>
</dbReference>
<dbReference type="InterPro" id="IPR013320">
    <property type="entry name" value="ConA-like_dom_sf"/>
</dbReference>
<dbReference type="PANTHER" id="PTHR10963:SF55">
    <property type="entry name" value="GLYCOSIDE HYDROLASE FAMILY 16 PROTEIN"/>
    <property type="match status" value="1"/>
</dbReference>
<dbReference type="RefSeq" id="WP_029327714.1">
    <property type="nucleotide sequence ID" value="NZ_CP012801.1"/>
</dbReference>
<evidence type="ECO:0000259" key="3">
    <source>
        <dbReference type="PROSITE" id="PS51762"/>
    </source>
</evidence>
<keyword evidence="2" id="KW-0732">Signal</keyword>
<gene>
    <name evidence="4" type="primary">bglA_2</name>
    <name evidence="4" type="ORF">BcellWH2_04354</name>
    <name evidence="5" type="ORF">DWX97_12035</name>
</gene>
<dbReference type="InterPro" id="IPR000757">
    <property type="entry name" value="Beta-glucanase-like"/>
</dbReference>
<evidence type="ECO:0000313" key="5">
    <source>
        <dbReference type="EMBL" id="RGS36463.1"/>
    </source>
</evidence>
<dbReference type="InterPro" id="IPR024361">
    <property type="entry name" value="BACON"/>
</dbReference>
<dbReference type="Proteomes" id="UP000283341">
    <property type="component" value="Unassembled WGS sequence"/>
</dbReference>
<dbReference type="PANTHER" id="PTHR10963">
    <property type="entry name" value="GLYCOSYL HYDROLASE-RELATED"/>
    <property type="match status" value="1"/>
</dbReference>
<dbReference type="EMBL" id="QRVJ01000009">
    <property type="protein sequence ID" value="RGS36463.1"/>
    <property type="molecule type" value="Genomic_DNA"/>
</dbReference>
<organism evidence="4 6">
    <name type="scientific">Bacteroides cellulosilyticus</name>
    <dbReference type="NCBI Taxonomy" id="246787"/>
    <lineage>
        <taxon>Bacteria</taxon>
        <taxon>Pseudomonadati</taxon>
        <taxon>Bacteroidota</taxon>
        <taxon>Bacteroidia</taxon>
        <taxon>Bacteroidales</taxon>
        <taxon>Bacteroidaceae</taxon>
        <taxon>Bacteroides</taxon>
    </lineage>
</organism>
<dbReference type="EC" id="3.2.1.73" evidence="4"/>
<dbReference type="SUPFAM" id="SSF49899">
    <property type="entry name" value="Concanavalin A-like lectins/glucanases"/>
    <property type="match status" value="1"/>
</dbReference>
<dbReference type="KEGG" id="bcel:BcellWH2_04354"/>
<dbReference type="InterPro" id="IPR013783">
    <property type="entry name" value="Ig-like_fold"/>
</dbReference>
<dbReference type="GO" id="GO:0042972">
    <property type="term" value="F:licheninase activity"/>
    <property type="evidence" value="ECO:0007669"/>
    <property type="project" value="UniProtKB-EC"/>
</dbReference>
<feature type="chain" id="PRO_5033233987" evidence="2">
    <location>
        <begin position="23"/>
        <end position="452"/>
    </location>
</feature>
<name>A0A0N7IFZ4_9BACE</name>
<feature type="signal peptide" evidence="2">
    <location>
        <begin position="1"/>
        <end position="22"/>
    </location>
</feature>
<dbReference type="InterPro" id="IPR050546">
    <property type="entry name" value="Glycosyl_Hydrlase_16"/>
</dbReference>
<dbReference type="Proteomes" id="UP000061809">
    <property type="component" value="Chromosome"/>
</dbReference>
<dbReference type="CDD" id="cd14948">
    <property type="entry name" value="BACON"/>
    <property type="match status" value="2"/>
</dbReference>
<comment type="similarity">
    <text evidence="1">Belongs to the glycosyl hydrolase 16 family.</text>
</comment>
<evidence type="ECO:0000256" key="2">
    <source>
        <dbReference type="SAM" id="SignalP"/>
    </source>
</evidence>
<dbReference type="PATRIC" id="fig|246787.4.peg.4497"/>
<dbReference type="Gene3D" id="2.60.120.200">
    <property type="match status" value="1"/>
</dbReference>
<keyword evidence="4" id="KW-0378">Hydrolase</keyword>
<feature type="domain" description="GH16" evidence="3">
    <location>
        <begin position="202"/>
        <end position="452"/>
    </location>
</feature>
<evidence type="ECO:0000313" key="6">
    <source>
        <dbReference type="Proteomes" id="UP000061809"/>
    </source>
</evidence>
<proteinExistence type="inferred from homology"/>
<dbReference type="EMBL" id="CP012801">
    <property type="protein sequence ID" value="ALJ61571.1"/>
    <property type="molecule type" value="Genomic_DNA"/>
</dbReference>
<dbReference type="AlphaFoldDB" id="A0A0N7IFZ4"/>
<reference evidence="5 7" key="2">
    <citation type="submission" date="2018-08" db="EMBL/GenBank/DDBJ databases">
        <title>A genome reference for cultivated species of the human gut microbiota.</title>
        <authorList>
            <person name="Zou Y."/>
            <person name="Xue W."/>
            <person name="Luo G."/>
        </authorList>
    </citation>
    <scope>NUCLEOTIDE SEQUENCE [LARGE SCALE GENOMIC DNA]</scope>
    <source>
        <strain evidence="5 7">AF22-3AC</strain>
    </source>
</reference>
<keyword evidence="4" id="KW-0326">Glycosidase</keyword>